<name>A0A1E3X2E9_9BACT</name>
<dbReference type="CDD" id="cd05483">
    <property type="entry name" value="retropepsin_like_bacteria"/>
    <property type="match status" value="1"/>
</dbReference>
<dbReference type="InterPro" id="IPR034122">
    <property type="entry name" value="Retropepsin-like_bacterial"/>
</dbReference>
<protein>
    <recommendedName>
        <fullName evidence="3">Peptidase A2 domain-containing protein</fullName>
    </recommendedName>
</protein>
<dbReference type="Gene3D" id="2.40.70.10">
    <property type="entry name" value="Acid Proteases"/>
    <property type="match status" value="1"/>
</dbReference>
<dbReference type="AlphaFoldDB" id="A0A1E3X2E9"/>
<organism evidence="1 2">
    <name type="scientific">Candidatus Scalindua rubra</name>
    <dbReference type="NCBI Taxonomy" id="1872076"/>
    <lineage>
        <taxon>Bacteria</taxon>
        <taxon>Pseudomonadati</taxon>
        <taxon>Planctomycetota</taxon>
        <taxon>Candidatus Brocadiia</taxon>
        <taxon>Candidatus Brocadiales</taxon>
        <taxon>Candidatus Scalinduaceae</taxon>
        <taxon>Candidatus Scalindua</taxon>
    </lineage>
</organism>
<accession>A0A1E3X2E9</accession>
<proteinExistence type="predicted"/>
<gene>
    <name evidence="1" type="ORF">SCARUB_05144</name>
</gene>
<dbReference type="InterPro" id="IPR021109">
    <property type="entry name" value="Peptidase_aspartic_dom_sf"/>
</dbReference>
<evidence type="ECO:0000313" key="1">
    <source>
        <dbReference type="EMBL" id="ODS29752.1"/>
    </source>
</evidence>
<evidence type="ECO:0008006" key="3">
    <source>
        <dbReference type="Google" id="ProtNLM"/>
    </source>
</evidence>
<evidence type="ECO:0000313" key="2">
    <source>
        <dbReference type="Proteomes" id="UP000094056"/>
    </source>
</evidence>
<dbReference type="Proteomes" id="UP000094056">
    <property type="component" value="Unassembled WGS sequence"/>
</dbReference>
<reference evidence="1 2" key="1">
    <citation type="submission" date="2016-07" db="EMBL/GenBank/DDBJ databases">
        <title>Draft genome of Scalindua rubra, obtained from a brine-seawater interface in the Red Sea, sheds light on salt adaptation in anammox bacteria.</title>
        <authorList>
            <person name="Speth D.R."/>
            <person name="Lagkouvardos I."/>
            <person name="Wang Y."/>
            <person name="Qian P.-Y."/>
            <person name="Dutilh B.E."/>
            <person name="Jetten M.S."/>
        </authorList>
    </citation>
    <scope>NUCLEOTIDE SEQUENCE [LARGE SCALE GENOMIC DNA]</scope>
    <source>
        <strain evidence="1">BSI-1</strain>
    </source>
</reference>
<sequence length="179" mass="19650">MGLIIPKPQSFTVHYDGRARVLGTFLDVFEAFDPDESSIQPNGKTYQAIWDTGASGSVITKRVVQDLGLKPIGKIQSKGVHGEAKIVNAYLVNLRLPNTVGIVGLKVGECEELGGPFDVLIGMDIIGLGDFAVTSDEGKTVLSFRMPATNKIDFVKEPPLSRQQRRKIARDKEKKRLKK</sequence>
<dbReference type="EMBL" id="MAYW01000385">
    <property type="protein sequence ID" value="ODS29752.1"/>
    <property type="molecule type" value="Genomic_DNA"/>
</dbReference>
<dbReference type="SUPFAM" id="SSF50630">
    <property type="entry name" value="Acid proteases"/>
    <property type="match status" value="1"/>
</dbReference>
<comment type="caution">
    <text evidence="1">The sequence shown here is derived from an EMBL/GenBank/DDBJ whole genome shotgun (WGS) entry which is preliminary data.</text>
</comment>
<dbReference type="Pfam" id="PF13650">
    <property type="entry name" value="Asp_protease_2"/>
    <property type="match status" value="1"/>
</dbReference>